<keyword evidence="4" id="KW-1185">Reference proteome</keyword>
<dbReference type="EMBL" id="JAAMPI010002778">
    <property type="protein sequence ID" value="KAF4609457.1"/>
    <property type="molecule type" value="Genomic_DNA"/>
</dbReference>
<feature type="compositionally biased region" description="Basic and acidic residues" evidence="1">
    <location>
        <begin position="622"/>
        <end position="642"/>
    </location>
</feature>
<dbReference type="InterPro" id="IPR009057">
    <property type="entry name" value="Homeodomain-like_sf"/>
</dbReference>
<organism evidence="3 4">
    <name type="scientific">Cudoniella acicularis</name>
    <dbReference type="NCBI Taxonomy" id="354080"/>
    <lineage>
        <taxon>Eukaryota</taxon>
        <taxon>Fungi</taxon>
        <taxon>Dikarya</taxon>
        <taxon>Ascomycota</taxon>
        <taxon>Pezizomycotina</taxon>
        <taxon>Leotiomycetes</taxon>
        <taxon>Helotiales</taxon>
        <taxon>Tricladiaceae</taxon>
        <taxon>Cudoniella</taxon>
    </lineage>
</organism>
<feature type="region of interest" description="Disordered" evidence="1">
    <location>
        <begin position="475"/>
        <end position="540"/>
    </location>
</feature>
<feature type="region of interest" description="Disordered" evidence="1">
    <location>
        <begin position="562"/>
        <end position="665"/>
    </location>
</feature>
<protein>
    <recommendedName>
        <fullName evidence="2">SANT domain-containing protein</fullName>
    </recommendedName>
</protein>
<dbReference type="Proteomes" id="UP000566819">
    <property type="component" value="Unassembled WGS sequence"/>
</dbReference>
<feature type="compositionally biased region" description="Basic residues" evidence="1">
    <location>
        <begin position="201"/>
        <end position="216"/>
    </location>
</feature>
<dbReference type="SUPFAM" id="SSF46689">
    <property type="entry name" value="Homeodomain-like"/>
    <property type="match status" value="2"/>
</dbReference>
<dbReference type="SMART" id="SM00717">
    <property type="entry name" value="SANT"/>
    <property type="match status" value="2"/>
</dbReference>
<reference evidence="3 4" key="1">
    <citation type="submission" date="2020-03" db="EMBL/GenBank/DDBJ databases">
        <title>Draft Genome Sequence of Cudoniella acicularis.</title>
        <authorList>
            <person name="Buettner E."/>
            <person name="Kellner H."/>
        </authorList>
    </citation>
    <scope>NUCLEOTIDE SEQUENCE [LARGE SCALE GENOMIC DNA]</scope>
    <source>
        <strain evidence="3 4">DSM 108380</strain>
    </source>
</reference>
<feature type="domain" description="SANT" evidence="2">
    <location>
        <begin position="143"/>
        <end position="194"/>
    </location>
</feature>
<feature type="compositionally biased region" description="Pro residues" evidence="1">
    <location>
        <begin position="575"/>
        <end position="586"/>
    </location>
</feature>
<feature type="compositionally biased region" description="Basic and acidic residues" evidence="1">
    <location>
        <begin position="74"/>
        <end position="97"/>
    </location>
</feature>
<dbReference type="PANTHER" id="PTHR13992">
    <property type="entry name" value="NUCLEAR RECEPTOR CO-REPRESSOR RELATED NCOR"/>
    <property type="match status" value="1"/>
</dbReference>
<dbReference type="Gene3D" id="1.10.10.60">
    <property type="entry name" value="Homeodomain-like"/>
    <property type="match status" value="2"/>
</dbReference>
<dbReference type="OrthoDB" id="10258692at2759"/>
<dbReference type="PROSITE" id="PS51293">
    <property type="entry name" value="SANT"/>
    <property type="match status" value="1"/>
</dbReference>
<dbReference type="AlphaFoldDB" id="A0A8H4QFH1"/>
<accession>A0A8H4QFH1</accession>
<feature type="compositionally biased region" description="Low complexity" evidence="1">
    <location>
        <begin position="605"/>
        <end position="621"/>
    </location>
</feature>
<dbReference type="InterPro" id="IPR051571">
    <property type="entry name" value="N-CoR_corepressor"/>
</dbReference>
<evidence type="ECO:0000313" key="4">
    <source>
        <dbReference type="Proteomes" id="UP000566819"/>
    </source>
</evidence>
<dbReference type="Pfam" id="PF00249">
    <property type="entry name" value="Myb_DNA-binding"/>
    <property type="match status" value="1"/>
</dbReference>
<comment type="caution">
    <text evidence="3">The sequence shown here is derived from an EMBL/GenBank/DDBJ whole genome shotgun (WGS) entry which is preliminary data.</text>
</comment>
<feature type="compositionally biased region" description="Basic and acidic residues" evidence="1">
    <location>
        <begin position="475"/>
        <end position="484"/>
    </location>
</feature>
<evidence type="ECO:0000256" key="1">
    <source>
        <dbReference type="SAM" id="MobiDB-lite"/>
    </source>
</evidence>
<name>A0A8H4QFH1_9HELO</name>
<feature type="compositionally biased region" description="Polar residues" evidence="1">
    <location>
        <begin position="529"/>
        <end position="540"/>
    </location>
</feature>
<dbReference type="GO" id="GO:0034967">
    <property type="term" value="C:Set3 complex"/>
    <property type="evidence" value="ECO:0007669"/>
    <property type="project" value="TreeGrafter"/>
</dbReference>
<feature type="region of interest" description="Disordered" evidence="1">
    <location>
        <begin position="33"/>
        <end position="105"/>
    </location>
</feature>
<evidence type="ECO:0000259" key="2">
    <source>
        <dbReference type="PROSITE" id="PS51293"/>
    </source>
</evidence>
<dbReference type="InterPro" id="IPR001005">
    <property type="entry name" value="SANT/Myb"/>
</dbReference>
<gene>
    <name evidence="3" type="ORF">G7Y89_g15859</name>
</gene>
<dbReference type="PANTHER" id="PTHR13992:SF39">
    <property type="entry name" value="SMRTER, ISOFORM G"/>
    <property type="match status" value="1"/>
</dbReference>
<evidence type="ECO:0000313" key="3">
    <source>
        <dbReference type="EMBL" id="KAF4609457.1"/>
    </source>
</evidence>
<dbReference type="CDD" id="cd00167">
    <property type="entry name" value="SANT"/>
    <property type="match status" value="1"/>
</dbReference>
<dbReference type="InterPro" id="IPR017884">
    <property type="entry name" value="SANT_dom"/>
</dbReference>
<proteinExistence type="predicted"/>
<feature type="compositionally biased region" description="Low complexity" evidence="1">
    <location>
        <begin position="643"/>
        <end position="662"/>
    </location>
</feature>
<feature type="compositionally biased region" description="Low complexity" evidence="1">
    <location>
        <begin position="36"/>
        <end position="58"/>
    </location>
</feature>
<feature type="region of interest" description="Disordered" evidence="1">
    <location>
        <begin position="197"/>
        <end position="369"/>
    </location>
</feature>
<sequence>MKEESQAWAQRYYEYRKFTDYSNDPAAIRSREKFAASRARAQAEAAAPLPSSSASASAKPEGRRTGNRFATEYDFERALRESEQEAREQKEKDDRLARAKTASAKEATIPPMMDAQWWEEELYKDRTHKVSFARSFARLEFGEPIDNFTEEEIELFDKTYLEFPKQWSEIAAALPNRDFKACIQHYYLVKHSSRLKERVKDGKKKKRGRGAAKKTKSNVLTASLGNADDAEEGQEAENGSDRRRPRRAAAPVFPIDAPPSENEVASPAPTPGRKAAATPKADNGNENGPPKKKVKATREKGTKQAKNNQLLAAAPIAAAARRDESPATPAPSEGKNRRSSVGPSRLPPHGLDGASSTPQPPPPLFPTAFAPIEKQTPVVPENYPIMPQPYPVQDRVDPAIPVTFDSQQDRRNVQQTSSYWSVPEQNDFPALLRHFGTDWQGIAKWMTSKTHIMVKNYYQRQVDSGKKEWEDITKEADEKRERNESTGPLPIPTIIPKRRYDAPSGPVPRSGSAIDDIDSMSSPGPAALSQASPPQSQPTLSARFPALANAGPVPHIQPATVVSKQMAPQPAQQHVPPPQQGRPRGPPLGVFYAENPRPLLQAQHSSDSAVSQRSRQAAQEAQAERDSALRLEREQREREQREQQQQQQQQREQQQQAVQAALQRERQERQFKMKQEHEPNLHQYEHHINHAAITHEISTMNLLLRRGRFVNEK</sequence>
<dbReference type="GO" id="GO:0006357">
    <property type="term" value="P:regulation of transcription by RNA polymerase II"/>
    <property type="evidence" value="ECO:0007669"/>
    <property type="project" value="TreeGrafter"/>
</dbReference>